<keyword evidence="2" id="KW-1185">Reference proteome</keyword>
<dbReference type="Proteomes" id="UP000789366">
    <property type="component" value="Unassembled WGS sequence"/>
</dbReference>
<comment type="caution">
    <text evidence="1">The sequence shown here is derived from an EMBL/GenBank/DDBJ whole genome shotgun (WGS) entry which is preliminary data.</text>
</comment>
<organism evidence="1 2">
    <name type="scientific">Cetraspora pellucida</name>
    <dbReference type="NCBI Taxonomy" id="1433469"/>
    <lineage>
        <taxon>Eukaryota</taxon>
        <taxon>Fungi</taxon>
        <taxon>Fungi incertae sedis</taxon>
        <taxon>Mucoromycota</taxon>
        <taxon>Glomeromycotina</taxon>
        <taxon>Glomeromycetes</taxon>
        <taxon>Diversisporales</taxon>
        <taxon>Gigasporaceae</taxon>
        <taxon>Cetraspora</taxon>
    </lineage>
</organism>
<sequence>MPTFRNERRSIMVWGCFARGEREPLAFMRERNGVGTINSQRYVEVLNENLIPFRHELIANYRNDIIFQDDNTPIHQSRYTRDWMESENIQ</sequence>
<gene>
    <name evidence="1" type="ORF">SPELUC_LOCUS10085</name>
</gene>
<accession>A0ACA9NVL3</accession>
<evidence type="ECO:0000313" key="1">
    <source>
        <dbReference type="EMBL" id="CAG8679648.1"/>
    </source>
</evidence>
<evidence type="ECO:0000313" key="2">
    <source>
        <dbReference type="Proteomes" id="UP000789366"/>
    </source>
</evidence>
<proteinExistence type="predicted"/>
<dbReference type="EMBL" id="CAJVPW010018021">
    <property type="protein sequence ID" value="CAG8679648.1"/>
    <property type="molecule type" value="Genomic_DNA"/>
</dbReference>
<name>A0ACA9NVL3_9GLOM</name>
<reference evidence="1" key="1">
    <citation type="submission" date="2021-06" db="EMBL/GenBank/DDBJ databases">
        <authorList>
            <person name="Kallberg Y."/>
            <person name="Tangrot J."/>
            <person name="Rosling A."/>
        </authorList>
    </citation>
    <scope>NUCLEOTIDE SEQUENCE</scope>
    <source>
        <strain evidence="1">28 12/20/2015</strain>
    </source>
</reference>
<protein>
    <submittedName>
        <fullName evidence="1">597_t:CDS:1</fullName>
    </submittedName>
</protein>
<feature type="non-terminal residue" evidence="1">
    <location>
        <position position="90"/>
    </location>
</feature>